<protein>
    <submittedName>
        <fullName evidence="1">Uncharacterized protein</fullName>
    </submittedName>
</protein>
<organism evidence="1 2">
    <name type="scientific">Coemansia aciculifera</name>
    <dbReference type="NCBI Taxonomy" id="417176"/>
    <lineage>
        <taxon>Eukaryota</taxon>
        <taxon>Fungi</taxon>
        <taxon>Fungi incertae sedis</taxon>
        <taxon>Zoopagomycota</taxon>
        <taxon>Kickxellomycotina</taxon>
        <taxon>Kickxellomycetes</taxon>
        <taxon>Kickxellales</taxon>
        <taxon>Kickxellaceae</taxon>
        <taxon>Coemansia</taxon>
    </lineage>
</organism>
<proteinExistence type="predicted"/>
<sequence length="221" mass="23128">MRLAAPLPPRKFLFVCKQKTVKELKSEIRRRLVTIIKEPVAITVNGYELMDDDDVADVLTKDVDIVLHLAKSLDEATADEAVEAGPVVDVTTSPVSQGLLLIRKREHGKGGGGGGGAAKSAKPRRVYPAELAYDMASCAMDSVAESTTDNSDSDDDGSTTSSSSTSSSGSSNSSDSSLSSSSLSSSSSDSSIASESSPDGSDKVDLERLTVSSEPPKMHLE</sequence>
<evidence type="ECO:0000313" key="2">
    <source>
        <dbReference type="Proteomes" id="UP001139981"/>
    </source>
</evidence>
<evidence type="ECO:0000313" key="1">
    <source>
        <dbReference type="EMBL" id="KAJ2897160.1"/>
    </source>
</evidence>
<gene>
    <name evidence="1" type="ORF">IWW38_001809</name>
</gene>
<dbReference type="Proteomes" id="UP001139981">
    <property type="component" value="Unassembled WGS sequence"/>
</dbReference>
<name>A0ACC1M652_9FUNG</name>
<dbReference type="EMBL" id="JANBVB010000139">
    <property type="protein sequence ID" value="KAJ2897160.1"/>
    <property type="molecule type" value="Genomic_DNA"/>
</dbReference>
<comment type="caution">
    <text evidence="1">The sequence shown here is derived from an EMBL/GenBank/DDBJ whole genome shotgun (WGS) entry which is preliminary data.</text>
</comment>
<accession>A0ACC1M652</accession>
<reference evidence="1" key="1">
    <citation type="submission" date="2022-07" db="EMBL/GenBank/DDBJ databases">
        <title>Phylogenomic reconstructions and comparative analyses of Kickxellomycotina fungi.</title>
        <authorList>
            <person name="Reynolds N.K."/>
            <person name="Stajich J.E."/>
            <person name="Barry K."/>
            <person name="Grigoriev I.V."/>
            <person name="Crous P."/>
            <person name="Smith M.E."/>
        </authorList>
    </citation>
    <scope>NUCLEOTIDE SEQUENCE</scope>
    <source>
        <strain evidence="1">CBS 190363</strain>
    </source>
</reference>
<keyword evidence="2" id="KW-1185">Reference proteome</keyword>